<reference evidence="7 8" key="1">
    <citation type="journal article" date="2016" name="Genome Announc.">
        <title>First Complete Genome Sequence of a Subdivision 6 Acidobacterium Strain.</title>
        <authorList>
            <person name="Huang S."/>
            <person name="Vieira S."/>
            <person name="Bunk B."/>
            <person name="Riedel T."/>
            <person name="Sproer C."/>
            <person name="Overmann J."/>
        </authorList>
    </citation>
    <scope>NUCLEOTIDE SEQUENCE [LARGE SCALE GENOMIC DNA]</scope>
    <source>
        <strain evidence="8">DSM 100886 HEG_-6_39</strain>
    </source>
</reference>
<dbReference type="NCBIfam" id="TIGR00785">
    <property type="entry name" value="dass"/>
    <property type="match status" value="1"/>
</dbReference>
<comment type="subcellular location">
    <subcellularLocation>
        <location evidence="1">Membrane</location>
        <topology evidence="1">Multi-pass membrane protein</topology>
    </subcellularLocation>
</comment>
<dbReference type="GO" id="GO:0015141">
    <property type="term" value="F:succinate transmembrane transporter activity"/>
    <property type="evidence" value="ECO:0007669"/>
    <property type="project" value="UniProtKB-ARBA"/>
</dbReference>
<feature type="transmembrane region" description="Helical" evidence="6">
    <location>
        <begin position="367"/>
        <end position="387"/>
    </location>
</feature>
<evidence type="ECO:0000256" key="5">
    <source>
        <dbReference type="ARBA" id="ARBA00023136"/>
    </source>
</evidence>
<dbReference type="Pfam" id="PF00939">
    <property type="entry name" value="Na_sulph_symp"/>
    <property type="match status" value="1"/>
</dbReference>
<feature type="transmembrane region" description="Helical" evidence="6">
    <location>
        <begin position="297"/>
        <end position="317"/>
    </location>
</feature>
<dbReference type="PANTHER" id="PTHR10283">
    <property type="entry name" value="SOLUTE CARRIER FAMILY 13 MEMBER"/>
    <property type="match status" value="1"/>
</dbReference>
<reference evidence="8" key="2">
    <citation type="submission" date="2016-04" db="EMBL/GenBank/DDBJ databases">
        <title>First Complete Genome Sequence of a Subdivision 6 Acidobacterium.</title>
        <authorList>
            <person name="Huang S."/>
            <person name="Vieira S."/>
            <person name="Bunk B."/>
            <person name="Riedel T."/>
            <person name="Sproeer C."/>
            <person name="Overmann J."/>
        </authorList>
    </citation>
    <scope>NUCLEOTIDE SEQUENCE [LARGE SCALE GENOMIC DNA]</scope>
    <source>
        <strain evidence="8">DSM 100886 HEG_-6_39</strain>
    </source>
</reference>
<dbReference type="PROSITE" id="PS01271">
    <property type="entry name" value="NA_SULFATE"/>
    <property type="match status" value="1"/>
</dbReference>
<evidence type="ECO:0000256" key="6">
    <source>
        <dbReference type="SAM" id="Phobius"/>
    </source>
</evidence>
<dbReference type="AlphaFoldDB" id="A0A143PQX8"/>
<evidence type="ECO:0000256" key="4">
    <source>
        <dbReference type="ARBA" id="ARBA00022989"/>
    </source>
</evidence>
<evidence type="ECO:0000256" key="1">
    <source>
        <dbReference type="ARBA" id="ARBA00004141"/>
    </source>
</evidence>
<evidence type="ECO:0000313" key="7">
    <source>
        <dbReference type="EMBL" id="AMY10199.1"/>
    </source>
</evidence>
<dbReference type="KEGG" id="abac:LuPra_03428"/>
<evidence type="ECO:0000313" key="8">
    <source>
        <dbReference type="Proteomes" id="UP000076079"/>
    </source>
</evidence>
<accession>A0A143PQX8</accession>
<evidence type="ECO:0000256" key="3">
    <source>
        <dbReference type="ARBA" id="ARBA00022692"/>
    </source>
</evidence>
<proteinExistence type="predicted"/>
<keyword evidence="3 6" id="KW-0812">Transmembrane</keyword>
<dbReference type="CDD" id="cd01115">
    <property type="entry name" value="SLC13_permease"/>
    <property type="match status" value="1"/>
</dbReference>
<feature type="transmembrane region" description="Helical" evidence="6">
    <location>
        <begin position="399"/>
        <end position="423"/>
    </location>
</feature>
<dbReference type="STRING" id="1855912.LuPra_03428"/>
<organism evidence="7 8">
    <name type="scientific">Luteitalea pratensis</name>
    <dbReference type="NCBI Taxonomy" id="1855912"/>
    <lineage>
        <taxon>Bacteria</taxon>
        <taxon>Pseudomonadati</taxon>
        <taxon>Acidobacteriota</taxon>
        <taxon>Vicinamibacteria</taxon>
        <taxon>Vicinamibacterales</taxon>
        <taxon>Vicinamibacteraceae</taxon>
        <taxon>Luteitalea</taxon>
    </lineage>
</organism>
<feature type="transmembrane region" description="Helical" evidence="6">
    <location>
        <begin position="198"/>
        <end position="221"/>
    </location>
</feature>
<feature type="transmembrane region" description="Helical" evidence="6">
    <location>
        <begin position="489"/>
        <end position="510"/>
    </location>
</feature>
<keyword evidence="2" id="KW-0813">Transport</keyword>
<name>A0A143PQX8_LUTPR</name>
<dbReference type="PANTHER" id="PTHR10283:SF82">
    <property type="entry name" value="SOLUTE CARRIER FAMILY 13 MEMBER 2"/>
    <property type="match status" value="1"/>
</dbReference>
<feature type="transmembrane region" description="Helical" evidence="6">
    <location>
        <begin position="241"/>
        <end position="265"/>
    </location>
</feature>
<gene>
    <name evidence="7" type="primary">sdcS</name>
    <name evidence="7" type="ORF">LuPra_03428</name>
</gene>
<feature type="transmembrane region" description="Helical" evidence="6">
    <location>
        <begin position="430"/>
        <end position="448"/>
    </location>
</feature>
<sequence>MSRDLAGVRTLDEASRAVESYSPAEEAFNRKRRTWGLFLGPLIFGLMWLAPLPVPGPAHRLAAILAMVVVLWISEALPMAVTAMLGPILAVVFRVAPARGALAPFADPIIFLFIGSFILAEAMFVHGLDRRIAFTALASRWVGTSGTRILVVYGLVGTCISMWMSNTATTAMMFPIGLSIVAQLRRGSAGQEEALRKFATVMMLITSFGASVGGMATPVGTPPNLIGIGLIERITGTHIGFFRWMAIGVPLVLILFTILATFFVLTSTRGVHVGEAGARIVREELDRLGPMNKAQRNVCVAFGATVLLWTFPGVLAIAGLSNTSLAKAYLTSVPEGVAAMLGAMLLFVLPVHWAARKFTITWEEAARIDWGIVLLYGGGLAMGDLAFSTGLATAMGHGLTSWLPGAGPMLLTTVFTGAAILLSETTSNTASANMVVPVAIAVATASKVDPMLPALGATLGASMGFMMPISTAPNAIVYSSGHVPISAMIRYGIVLDLAGFVVIVALLGLLGPLLF</sequence>
<keyword evidence="8" id="KW-1185">Reference proteome</keyword>
<evidence type="ECO:0000256" key="2">
    <source>
        <dbReference type="ARBA" id="ARBA00022448"/>
    </source>
</evidence>
<feature type="transmembrane region" description="Helical" evidence="6">
    <location>
        <begin position="35"/>
        <end position="54"/>
    </location>
</feature>
<keyword evidence="4 6" id="KW-1133">Transmembrane helix</keyword>
<keyword evidence="5 6" id="KW-0472">Membrane</keyword>
<dbReference type="GO" id="GO:0005886">
    <property type="term" value="C:plasma membrane"/>
    <property type="evidence" value="ECO:0007669"/>
    <property type="project" value="TreeGrafter"/>
</dbReference>
<feature type="transmembrane region" description="Helical" evidence="6">
    <location>
        <begin position="105"/>
        <end position="128"/>
    </location>
</feature>
<dbReference type="InterPro" id="IPR031312">
    <property type="entry name" value="Na/sul_symport_CS"/>
</dbReference>
<dbReference type="InterPro" id="IPR001898">
    <property type="entry name" value="SLC13A/DASS"/>
</dbReference>
<dbReference type="EMBL" id="CP015136">
    <property type="protein sequence ID" value="AMY10199.1"/>
    <property type="molecule type" value="Genomic_DNA"/>
</dbReference>
<feature type="transmembrane region" description="Helical" evidence="6">
    <location>
        <begin position="60"/>
        <end position="93"/>
    </location>
</feature>
<feature type="transmembrane region" description="Helical" evidence="6">
    <location>
        <begin position="454"/>
        <end position="477"/>
    </location>
</feature>
<dbReference type="Proteomes" id="UP000076079">
    <property type="component" value="Chromosome"/>
</dbReference>
<protein>
    <submittedName>
        <fullName evidence="7">Na(+)/dicarboxylate symporter</fullName>
    </submittedName>
</protein>
<feature type="transmembrane region" description="Helical" evidence="6">
    <location>
        <begin position="337"/>
        <end position="355"/>
    </location>
</feature>
<feature type="transmembrane region" description="Helical" evidence="6">
    <location>
        <begin position="148"/>
        <end position="178"/>
    </location>
</feature>